<accession>A0ABW4LG92</accession>
<sequence length="280" mass="28799">MTAVEHRFRAPDGRTIAVVERGDPAGVPVLELHGTPGSRLDGPDGSALAGVRLLSVDRPGYGGSDRLPGRRVVDTEADVAVVIGALGLPRVAVTGGGGRGPHALAAAWALPHRIAVAECRTALAPADADGLDWSEALPASLVAELGWAREGVARLGAELHREVLADLDGAGPVAPVTAPTLPDLGPGPAARPASGKDLGEALRSGVHGWVDDDLALVAAWGFDPAEIEVPVIVRWDPHGPAAPHGAWLAGRIRGAEPVPQLADDPAERSRQLTELAARLR</sequence>
<dbReference type="InterPro" id="IPR029058">
    <property type="entry name" value="AB_hydrolase_fold"/>
</dbReference>
<feature type="region of interest" description="Disordered" evidence="1">
    <location>
        <begin position="178"/>
        <end position="197"/>
    </location>
</feature>
<dbReference type="PANTHER" id="PTHR45763">
    <property type="entry name" value="HYDROLASE, ALPHA/BETA FOLD FAMILY PROTEIN, EXPRESSED-RELATED"/>
    <property type="match status" value="1"/>
</dbReference>
<dbReference type="Proteomes" id="UP001597347">
    <property type="component" value="Unassembled WGS sequence"/>
</dbReference>
<organism evidence="2 3">
    <name type="scientific">Amnibacterium endophyticum</name>
    <dbReference type="NCBI Taxonomy" id="2109337"/>
    <lineage>
        <taxon>Bacteria</taxon>
        <taxon>Bacillati</taxon>
        <taxon>Actinomycetota</taxon>
        <taxon>Actinomycetes</taxon>
        <taxon>Micrococcales</taxon>
        <taxon>Microbacteriaceae</taxon>
        <taxon>Amnibacterium</taxon>
    </lineage>
</organism>
<reference evidence="3" key="1">
    <citation type="journal article" date="2019" name="Int. J. Syst. Evol. Microbiol.">
        <title>The Global Catalogue of Microorganisms (GCM) 10K type strain sequencing project: providing services to taxonomists for standard genome sequencing and annotation.</title>
        <authorList>
            <consortium name="The Broad Institute Genomics Platform"/>
            <consortium name="The Broad Institute Genome Sequencing Center for Infectious Disease"/>
            <person name="Wu L."/>
            <person name="Ma J."/>
        </authorList>
    </citation>
    <scope>NUCLEOTIDE SEQUENCE [LARGE SCALE GENOMIC DNA]</scope>
    <source>
        <strain evidence="3">CGMCC 1.12471</strain>
    </source>
</reference>
<evidence type="ECO:0000313" key="2">
    <source>
        <dbReference type="EMBL" id="MFD1721929.1"/>
    </source>
</evidence>
<dbReference type="GO" id="GO:0016787">
    <property type="term" value="F:hydrolase activity"/>
    <property type="evidence" value="ECO:0007669"/>
    <property type="project" value="UniProtKB-KW"/>
</dbReference>
<protein>
    <submittedName>
        <fullName evidence="2">Alpha/beta fold hydrolase</fullName>
    </submittedName>
</protein>
<keyword evidence="3" id="KW-1185">Reference proteome</keyword>
<keyword evidence="2" id="KW-0378">Hydrolase</keyword>
<gene>
    <name evidence="2" type="ORF">ACFSBI_10225</name>
</gene>
<dbReference type="Gene3D" id="3.40.50.1820">
    <property type="entry name" value="alpha/beta hydrolase"/>
    <property type="match status" value="1"/>
</dbReference>
<dbReference type="EMBL" id="JBHUEA010000014">
    <property type="protein sequence ID" value="MFD1721929.1"/>
    <property type="molecule type" value="Genomic_DNA"/>
</dbReference>
<proteinExistence type="predicted"/>
<name>A0ABW4LG92_9MICO</name>
<evidence type="ECO:0000256" key="1">
    <source>
        <dbReference type="SAM" id="MobiDB-lite"/>
    </source>
</evidence>
<evidence type="ECO:0000313" key="3">
    <source>
        <dbReference type="Proteomes" id="UP001597347"/>
    </source>
</evidence>
<comment type="caution">
    <text evidence="2">The sequence shown here is derived from an EMBL/GenBank/DDBJ whole genome shotgun (WGS) entry which is preliminary data.</text>
</comment>
<dbReference type="RefSeq" id="WP_377934597.1">
    <property type="nucleotide sequence ID" value="NZ_JBHUEA010000014.1"/>
</dbReference>
<dbReference type="SUPFAM" id="SSF53474">
    <property type="entry name" value="alpha/beta-Hydrolases"/>
    <property type="match status" value="1"/>
</dbReference>
<feature type="region of interest" description="Disordered" evidence="1">
    <location>
        <begin position="258"/>
        <end position="280"/>
    </location>
</feature>
<dbReference type="PANTHER" id="PTHR45763:SF46">
    <property type="entry name" value="AB HYDROLASE-1 DOMAIN-CONTAINING PROTEIN"/>
    <property type="match status" value="1"/>
</dbReference>